<dbReference type="Proteomes" id="UP001249851">
    <property type="component" value="Unassembled WGS sequence"/>
</dbReference>
<sequence>MKMRFLGVFIAAVMVEYAYSSPSCENKNKVAVNGIYINTPSWKSCAEIKNNNNEAVSGVYTIETGCGTKLEVYCEMTLGGGGFTFLPRGLTRMKDAKQIVDSLFTDKKNVLLKLMHRTQKQEYYTLIQPHSSWRNQDFGIRVNDFSDYTIPKNHFMKDYFFLGIIPKHLAAKPENRLQGFVSNHRTIQFSNCDRNPNSLFAFLPNHNQQTPLGYHSSNLVYERSGVAFNWRKTAKAIHNPPRTMPNEFFFLTELHFGGCGCYSSSDRWRSFQATAIGIR</sequence>
<gene>
    <name evidence="2" type="ORF">P5673_000904</name>
</gene>
<keyword evidence="3" id="KW-1185">Reference proteome</keyword>
<feature type="signal peptide" evidence="1">
    <location>
        <begin position="1"/>
        <end position="20"/>
    </location>
</feature>
<dbReference type="SUPFAM" id="SSF56496">
    <property type="entry name" value="Fibrinogen C-terminal domain-like"/>
    <property type="match status" value="1"/>
</dbReference>
<reference evidence="2" key="1">
    <citation type="journal article" date="2023" name="G3 (Bethesda)">
        <title>Whole genome assembly and annotation of the endangered Caribbean coral Acropora cervicornis.</title>
        <authorList>
            <person name="Selwyn J.D."/>
            <person name="Vollmer S.V."/>
        </authorList>
    </citation>
    <scope>NUCLEOTIDE SEQUENCE</scope>
    <source>
        <strain evidence="2">K2</strain>
    </source>
</reference>
<organism evidence="2 3">
    <name type="scientific">Acropora cervicornis</name>
    <name type="common">Staghorn coral</name>
    <dbReference type="NCBI Taxonomy" id="6130"/>
    <lineage>
        <taxon>Eukaryota</taxon>
        <taxon>Metazoa</taxon>
        <taxon>Cnidaria</taxon>
        <taxon>Anthozoa</taxon>
        <taxon>Hexacorallia</taxon>
        <taxon>Scleractinia</taxon>
        <taxon>Astrocoeniina</taxon>
        <taxon>Acroporidae</taxon>
        <taxon>Acropora</taxon>
    </lineage>
</organism>
<accession>A0AAD9R586</accession>
<dbReference type="InterPro" id="IPR014716">
    <property type="entry name" value="Fibrinogen_a/b/g_C_1"/>
</dbReference>
<evidence type="ECO:0000313" key="2">
    <source>
        <dbReference type="EMBL" id="KAK2573266.1"/>
    </source>
</evidence>
<comment type="caution">
    <text evidence="2">The sequence shown here is derived from an EMBL/GenBank/DDBJ whole genome shotgun (WGS) entry which is preliminary data.</text>
</comment>
<reference evidence="2" key="2">
    <citation type="journal article" date="2023" name="Science">
        <title>Genomic signatures of disease resistance in endangered staghorn corals.</title>
        <authorList>
            <person name="Vollmer S.V."/>
            <person name="Selwyn J.D."/>
            <person name="Despard B.A."/>
            <person name="Roesel C.L."/>
        </authorList>
    </citation>
    <scope>NUCLEOTIDE SEQUENCE</scope>
    <source>
        <strain evidence="2">K2</strain>
    </source>
</reference>
<name>A0AAD9R586_ACRCE</name>
<evidence type="ECO:0000256" key="1">
    <source>
        <dbReference type="SAM" id="SignalP"/>
    </source>
</evidence>
<dbReference type="NCBIfam" id="NF040941">
    <property type="entry name" value="GGGWT_bact"/>
    <property type="match status" value="1"/>
</dbReference>
<dbReference type="InterPro" id="IPR036056">
    <property type="entry name" value="Fibrinogen-like_C"/>
</dbReference>
<dbReference type="EMBL" id="JARQWQ010000002">
    <property type="protein sequence ID" value="KAK2573266.1"/>
    <property type="molecule type" value="Genomic_DNA"/>
</dbReference>
<dbReference type="AlphaFoldDB" id="A0AAD9R586"/>
<protein>
    <submittedName>
        <fullName evidence="2">Uncharacterized protein</fullName>
    </submittedName>
</protein>
<feature type="chain" id="PRO_5041981737" evidence="1">
    <location>
        <begin position="21"/>
        <end position="279"/>
    </location>
</feature>
<keyword evidence="1" id="KW-0732">Signal</keyword>
<proteinExistence type="predicted"/>
<evidence type="ECO:0000313" key="3">
    <source>
        <dbReference type="Proteomes" id="UP001249851"/>
    </source>
</evidence>
<dbReference type="Gene3D" id="3.90.215.10">
    <property type="entry name" value="Gamma Fibrinogen, chain A, domain 1"/>
    <property type="match status" value="1"/>
</dbReference>